<comment type="caution">
    <text evidence="6">The sequence shown here is derived from an EMBL/GenBank/DDBJ whole genome shotgun (WGS) entry which is preliminary data.</text>
</comment>
<evidence type="ECO:0000313" key="7">
    <source>
        <dbReference type="Proteomes" id="UP001501706"/>
    </source>
</evidence>
<dbReference type="InterPro" id="IPR000847">
    <property type="entry name" value="LysR_HTH_N"/>
</dbReference>
<dbReference type="Gene3D" id="3.40.190.290">
    <property type="match status" value="1"/>
</dbReference>
<dbReference type="Gene3D" id="1.10.10.10">
    <property type="entry name" value="Winged helix-like DNA-binding domain superfamily/Winged helix DNA-binding domain"/>
    <property type="match status" value="1"/>
</dbReference>
<evidence type="ECO:0000256" key="2">
    <source>
        <dbReference type="ARBA" id="ARBA00023015"/>
    </source>
</evidence>
<gene>
    <name evidence="6" type="ORF">GCM10009097_45460</name>
</gene>
<name>A0ABP3MLT2_9BURK</name>
<dbReference type="InterPro" id="IPR036388">
    <property type="entry name" value="WH-like_DNA-bd_sf"/>
</dbReference>
<dbReference type="PROSITE" id="PS50931">
    <property type="entry name" value="HTH_LYSR"/>
    <property type="match status" value="1"/>
</dbReference>
<keyword evidence="2" id="KW-0805">Transcription regulation</keyword>
<dbReference type="Proteomes" id="UP001501706">
    <property type="component" value="Unassembled WGS sequence"/>
</dbReference>
<dbReference type="PRINTS" id="PR00039">
    <property type="entry name" value="HTHLYSR"/>
</dbReference>
<evidence type="ECO:0000256" key="4">
    <source>
        <dbReference type="ARBA" id="ARBA00023163"/>
    </source>
</evidence>
<comment type="similarity">
    <text evidence="1">Belongs to the LysR transcriptional regulatory family.</text>
</comment>
<dbReference type="PANTHER" id="PTHR30419:SF8">
    <property type="entry name" value="NITROGEN ASSIMILATION TRANSCRIPTIONAL ACTIVATOR-RELATED"/>
    <property type="match status" value="1"/>
</dbReference>
<reference evidence="7" key="1">
    <citation type="journal article" date="2019" name="Int. J. Syst. Evol. Microbiol.">
        <title>The Global Catalogue of Microorganisms (GCM) 10K type strain sequencing project: providing services to taxonomists for standard genome sequencing and annotation.</title>
        <authorList>
            <consortium name="The Broad Institute Genomics Platform"/>
            <consortium name="The Broad Institute Genome Sequencing Center for Infectious Disease"/>
            <person name="Wu L."/>
            <person name="Ma J."/>
        </authorList>
    </citation>
    <scope>NUCLEOTIDE SEQUENCE [LARGE SCALE GENOMIC DNA]</scope>
    <source>
        <strain evidence="7">JCM 14330</strain>
    </source>
</reference>
<evidence type="ECO:0000256" key="1">
    <source>
        <dbReference type="ARBA" id="ARBA00009437"/>
    </source>
</evidence>
<protein>
    <submittedName>
        <fullName evidence="6">LysR family transcriptional regulator</fullName>
    </submittedName>
</protein>
<dbReference type="SUPFAM" id="SSF46785">
    <property type="entry name" value="Winged helix' DNA-binding domain"/>
    <property type="match status" value="1"/>
</dbReference>
<dbReference type="InterPro" id="IPR036390">
    <property type="entry name" value="WH_DNA-bd_sf"/>
</dbReference>
<evidence type="ECO:0000259" key="5">
    <source>
        <dbReference type="PROSITE" id="PS50931"/>
    </source>
</evidence>
<accession>A0ABP3MLT2</accession>
<dbReference type="Pfam" id="PF00126">
    <property type="entry name" value="HTH_1"/>
    <property type="match status" value="1"/>
</dbReference>
<feature type="domain" description="HTH lysR-type" evidence="5">
    <location>
        <begin position="13"/>
        <end position="70"/>
    </location>
</feature>
<dbReference type="Pfam" id="PF03466">
    <property type="entry name" value="LysR_substrate"/>
    <property type="match status" value="1"/>
</dbReference>
<keyword evidence="7" id="KW-1185">Reference proteome</keyword>
<dbReference type="EMBL" id="BAAAEN010000022">
    <property type="protein sequence ID" value="GAA0522855.1"/>
    <property type="molecule type" value="Genomic_DNA"/>
</dbReference>
<dbReference type="RefSeq" id="WP_343928255.1">
    <property type="nucleotide sequence ID" value="NZ_BAAAEN010000022.1"/>
</dbReference>
<proteinExistence type="inferred from homology"/>
<dbReference type="InterPro" id="IPR050950">
    <property type="entry name" value="HTH-type_LysR_regulators"/>
</dbReference>
<evidence type="ECO:0000256" key="3">
    <source>
        <dbReference type="ARBA" id="ARBA00023125"/>
    </source>
</evidence>
<keyword evidence="4" id="KW-0804">Transcription</keyword>
<dbReference type="InterPro" id="IPR005119">
    <property type="entry name" value="LysR_subst-bd"/>
</dbReference>
<keyword evidence="3" id="KW-0238">DNA-binding</keyword>
<sequence>MNIDSRRNRSDQLRIKHLRLLELVAEHHSLAAVAQALHLSQPTVTSMVQTLEEVFGTTLIERNARGGSLTDAGNLALKQLRIALASFDTALESVVRGSTPLVRVGVLPLLDAWLLPQAMARMESTGTLPRIAITHGGINVLYGGLDRSEIDCAICHLDELPVQGGHLTDLHIEPLHEESRLFACATDHPLARHASLRLSDLADQEWIVPPKASQARRVLERVFLGAGLVPPEPRIESFPYHTNLEVVAATRMLTFAPSSPVRHYAGMGRVHILPVADDIPVSRLAFLARQPVMQLPGVEPLRQAVVWAARQMAAARAA</sequence>
<organism evidence="6 7">
    <name type="scientific">Pigmentiphaga daeguensis</name>
    <dbReference type="NCBI Taxonomy" id="414049"/>
    <lineage>
        <taxon>Bacteria</taxon>
        <taxon>Pseudomonadati</taxon>
        <taxon>Pseudomonadota</taxon>
        <taxon>Betaproteobacteria</taxon>
        <taxon>Burkholderiales</taxon>
        <taxon>Alcaligenaceae</taxon>
        <taxon>Pigmentiphaga</taxon>
    </lineage>
</organism>
<dbReference type="PANTHER" id="PTHR30419">
    <property type="entry name" value="HTH-TYPE TRANSCRIPTIONAL REGULATOR YBHD"/>
    <property type="match status" value="1"/>
</dbReference>
<evidence type="ECO:0000313" key="6">
    <source>
        <dbReference type="EMBL" id="GAA0522855.1"/>
    </source>
</evidence>
<dbReference type="SUPFAM" id="SSF53850">
    <property type="entry name" value="Periplasmic binding protein-like II"/>
    <property type="match status" value="1"/>
</dbReference>